<name>A0A9W7DV02_9STRA</name>
<dbReference type="GO" id="GO:0000127">
    <property type="term" value="C:transcription factor TFIIIC complex"/>
    <property type="evidence" value="ECO:0007669"/>
    <property type="project" value="TreeGrafter"/>
</dbReference>
<reference evidence="1" key="1">
    <citation type="submission" date="2022-07" db="EMBL/GenBank/DDBJ databases">
        <title>Genome analysis of Parmales, a sister group of diatoms, reveals the evolutionary specialization of diatoms from phago-mixotrophs to photoautotrophs.</title>
        <authorList>
            <person name="Ban H."/>
            <person name="Sato S."/>
            <person name="Yoshikawa S."/>
            <person name="Kazumasa Y."/>
            <person name="Nakamura Y."/>
            <person name="Ichinomiya M."/>
            <person name="Saitoh K."/>
            <person name="Sato N."/>
            <person name="Blanc-Mathieu R."/>
            <person name="Endo H."/>
            <person name="Kuwata A."/>
            <person name="Ogata H."/>
        </authorList>
    </citation>
    <scope>NUCLEOTIDE SEQUENCE</scope>
</reference>
<dbReference type="AlphaFoldDB" id="A0A9W7DV02"/>
<dbReference type="Gene3D" id="1.25.40.10">
    <property type="entry name" value="Tetratricopeptide repeat domain"/>
    <property type="match status" value="1"/>
</dbReference>
<proteinExistence type="predicted"/>
<dbReference type="GO" id="GO:0006383">
    <property type="term" value="P:transcription by RNA polymerase III"/>
    <property type="evidence" value="ECO:0007669"/>
    <property type="project" value="InterPro"/>
</dbReference>
<dbReference type="PANTHER" id="PTHR23082">
    <property type="entry name" value="TRANSCRIPTION INITIATION FACTOR IIIC TFIIIC , POLYPEPTIDE 3-RELATED"/>
    <property type="match status" value="1"/>
</dbReference>
<sequence length="317" mass="35213">MKIYLHYDSDVQAEFGPSDTELDVSSLNECTFIFQFNGGGVEVITNFFLDQYGNKFGSTGVLGTGDVGLVGGDKVLATSGGLKEKDDVFVFVKSRVGEVKREEVVKEVVKEAAKKDVTKEVKKELKRDVKKAKDHFEAKRYKKARVLCEGMLKGDKGNRDALRILGDIHFRNGKWERSLEAYKKTVKSWGAADGGDMLLSDKISLARCMMKAAQYEAALDVLEEVADAMKTMTRKAGEYSLDDAVIFMAVCHKEMGKLVESAAITEMIIKRDQAHFAGLLNYADIAARMGKHQDAVGILMRCIVMDQQNEEVKRLLG</sequence>
<keyword evidence="2" id="KW-1185">Reference proteome</keyword>
<dbReference type="EMBL" id="BRXZ01003500">
    <property type="protein sequence ID" value="GMH55952.1"/>
    <property type="molecule type" value="Genomic_DNA"/>
</dbReference>
<dbReference type="InterPro" id="IPR011990">
    <property type="entry name" value="TPR-like_helical_dom_sf"/>
</dbReference>
<evidence type="ECO:0000313" key="2">
    <source>
        <dbReference type="Proteomes" id="UP001165082"/>
    </source>
</evidence>
<dbReference type="Proteomes" id="UP001165082">
    <property type="component" value="Unassembled WGS sequence"/>
</dbReference>
<protein>
    <submittedName>
        <fullName evidence="1">Uncharacterized protein</fullName>
    </submittedName>
</protein>
<organism evidence="1 2">
    <name type="scientific">Triparma retinervis</name>
    <dbReference type="NCBI Taxonomy" id="2557542"/>
    <lineage>
        <taxon>Eukaryota</taxon>
        <taxon>Sar</taxon>
        <taxon>Stramenopiles</taxon>
        <taxon>Ochrophyta</taxon>
        <taxon>Bolidophyceae</taxon>
        <taxon>Parmales</taxon>
        <taxon>Triparmaceae</taxon>
        <taxon>Triparma</taxon>
    </lineage>
</organism>
<dbReference type="PANTHER" id="PTHR23082:SF0">
    <property type="entry name" value="GENERAL TRANSCRIPTION FACTOR 3C POLYPEPTIDE 3"/>
    <property type="match status" value="1"/>
</dbReference>
<evidence type="ECO:0000313" key="1">
    <source>
        <dbReference type="EMBL" id="GMH55952.1"/>
    </source>
</evidence>
<feature type="non-terminal residue" evidence="1">
    <location>
        <position position="317"/>
    </location>
</feature>
<gene>
    <name evidence="1" type="ORF">TrRE_jg10212</name>
</gene>
<dbReference type="InterPro" id="IPR039340">
    <property type="entry name" value="Tfc4/TFIIIC-102/Sfc4"/>
</dbReference>
<comment type="caution">
    <text evidence="1">The sequence shown here is derived from an EMBL/GenBank/DDBJ whole genome shotgun (WGS) entry which is preliminary data.</text>
</comment>
<dbReference type="SUPFAM" id="SSF48452">
    <property type="entry name" value="TPR-like"/>
    <property type="match status" value="1"/>
</dbReference>
<accession>A0A9W7DV02</accession>